<dbReference type="Pfam" id="PF13683">
    <property type="entry name" value="rve_3"/>
    <property type="match status" value="1"/>
</dbReference>
<evidence type="ECO:0000313" key="2">
    <source>
        <dbReference type="EMBL" id="EDQ04814.1"/>
    </source>
</evidence>
<accession>A0ABM9X5N4</accession>
<dbReference type="PANTHER" id="PTHR47515:SF2">
    <property type="entry name" value="INTEGRASE CORE DOMAIN PROTEIN"/>
    <property type="match status" value="1"/>
</dbReference>
<feature type="domain" description="Integrase catalytic" evidence="1">
    <location>
        <begin position="8"/>
        <end position="85"/>
    </location>
</feature>
<reference evidence="2 3" key="1">
    <citation type="submission" date="2007-11" db="EMBL/GenBank/DDBJ databases">
        <authorList>
            <person name="Wagner-Dobler I."/>
            <person name="Ferriera S."/>
            <person name="Johnson J."/>
            <person name="Kravitz S."/>
            <person name="Beeson K."/>
            <person name="Sutton G."/>
            <person name="Rogers Y.-H."/>
            <person name="Friedman R."/>
            <person name="Frazier M."/>
            <person name="Venter J.C."/>
        </authorList>
    </citation>
    <scope>NUCLEOTIDE SEQUENCE [LARGE SCALE GENOMIC DNA]</scope>
    <source>
        <strain evidence="2 3">HEL-45</strain>
    </source>
</reference>
<evidence type="ECO:0000313" key="3">
    <source>
        <dbReference type="Proteomes" id="UP000003257"/>
    </source>
</evidence>
<dbReference type="SUPFAM" id="SSF53098">
    <property type="entry name" value="Ribonuclease H-like"/>
    <property type="match status" value="1"/>
</dbReference>
<gene>
    <name evidence="2" type="ORF">OIHEL45_13975</name>
</gene>
<dbReference type="PANTHER" id="PTHR47515">
    <property type="entry name" value="LOW CALCIUM RESPONSE LOCUS PROTEIN T"/>
    <property type="match status" value="1"/>
</dbReference>
<dbReference type="InterPro" id="IPR012337">
    <property type="entry name" value="RNaseH-like_sf"/>
</dbReference>
<protein>
    <submittedName>
        <fullName evidence="2">ISxcd1 transposase</fullName>
    </submittedName>
</protein>
<name>A0ABM9X5N4_9RHOB</name>
<sequence>MEWVEKHNVRLEYIQPGRPRQNVYAEPYSRTVRPSHRNFVSTAGQWDEWLGQYILEAIEEAQDQATEWLWTYNNERPNMGIGGMTLTTKLNTAA</sequence>
<keyword evidence="3" id="KW-1185">Reference proteome</keyword>
<proteinExistence type="predicted"/>
<dbReference type="Proteomes" id="UP000003257">
    <property type="component" value="Unassembled WGS sequence"/>
</dbReference>
<dbReference type="InterPro" id="IPR001584">
    <property type="entry name" value="Integrase_cat-core"/>
</dbReference>
<dbReference type="InterPro" id="IPR036397">
    <property type="entry name" value="RNaseH_sf"/>
</dbReference>
<dbReference type="EMBL" id="ABID01000003">
    <property type="protein sequence ID" value="EDQ04814.1"/>
    <property type="molecule type" value="Genomic_DNA"/>
</dbReference>
<dbReference type="Gene3D" id="3.30.420.10">
    <property type="entry name" value="Ribonuclease H-like superfamily/Ribonuclease H"/>
    <property type="match status" value="1"/>
</dbReference>
<evidence type="ECO:0000259" key="1">
    <source>
        <dbReference type="Pfam" id="PF13683"/>
    </source>
</evidence>
<comment type="caution">
    <text evidence="2">The sequence shown here is derived from an EMBL/GenBank/DDBJ whole genome shotgun (WGS) entry which is preliminary data.</text>
</comment>
<organism evidence="2 3">
    <name type="scientific">Sulfitobacter indolifex HEL-45</name>
    <dbReference type="NCBI Taxonomy" id="391624"/>
    <lineage>
        <taxon>Bacteria</taxon>
        <taxon>Pseudomonadati</taxon>
        <taxon>Pseudomonadota</taxon>
        <taxon>Alphaproteobacteria</taxon>
        <taxon>Rhodobacterales</taxon>
        <taxon>Roseobacteraceae</taxon>
        <taxon>Sulfitobacter</taxon>
    </lineage>
</organism>